<dbReference type="STRING" id="1156395.DBT_1174"/>
<sequence>MDTSVFPKELIEEIKLDNGLVLRLFDRSRRVAGDRWYIGLLVEIEIPVKEDYLKDLNPEPEDVESFLEETKGVVVFQMKKERNFIDEREREEVLKGLLNTLKASCVNYMGHGAFGSGFVKKCFKEHCERKNWWK</sequence>
<protein>
    <submittedName>
        <fullName evidence="1">Uncharacterized protein</fullName>
    </submittedName>
</protein>
<name>A0A1B9F659_9BACT</name>
<dbReference type="AlphaFoldDB" id="A0A1B9F659"/>
<organism evidence="1 2">
    <name type="scientific">Dissulfuribacter thermophilus</name>
    <dbReference type="NCBI Taxonomy" id="1156395"/>
    <lineage>
        <taxon>Bacteria</taxon>
        <taxon>Pseudomonadati</taxon>
        <taxon>Thermodesulfobacteriota</taxon>
        <taxon>Dissulfuribacteria</taxon>
        <taxon>Dissulfuribacterales</taxon>
        <taxon>Dissulfuribacteraceae</taxon>
        <taxon>Dissulfuribacter</taxon>
    </lineage>
</organism>
<comment type="caution">
    <text evidence="1">The sequence shown here is derived from an EMBL/GenBank/DDBJ whole genome shotgun (WGS) entry which is preliminary data.</text>
</comment>
<gene>
    <name evidence="1" type="ORF">DBT_1174</name>
</gene>
<dbReference type="OrthoDB" id="9789917at2"/>
<reference evidence="1 2" key="1">
    <citation type="submission" date="2016-06" db="EMBL/GenBank/DDBJ databases">
        <title>Respiratory ammonification of nitrate coupled to the oxidation of elemental sulfur in deep-sea autotrophic thermophilic bacteria.</title>
        <authorList>
            <person name="Slobodkina G.B."/>
            <person name="Mardanov A.V."/>
            <person name="Ravin N.V."/>
            <person name="Frolova A.A."/>
            <person name="Viryasiv M.B."/>
            <person name="Chernyh N.A."/>
            <person name="Bonch-Osmolovskaya E.A."/>
            <person name="Slobodkin A.I."/>
        </authorList>
    </citation>
    <scope>NUCLEOTIDE SEQUENCE [LARGE SCALE GENOMIC DNA]</scope>
    <source>
        <strain evidence="1 2">S69</strain>
    </source>
</reference>
<dbReference type="RefSeq" id="WP_067617496.1">
    <property type="nucleotide sequence ID" value="NZ_MAGO01000005.1"/>
</dbReference>
<accession>A0A1B9F659</accession>
<dbReference type="Proteomes" id="UP000093080">
    <property type="component" value="Unassembled WGS sequence"/>
</dbReference>
<evidence type="ECO:0000313" key="2">
    <source>
        <dbReference type="Proteomes" id="UP000093080"/>
    </source>
</evidence>
<proteinExistence type="predicted"/>
<keyword evidence="2" id="KW-1185">Reference proteome</keyword>
<evidence type="ECO:0000313" key="1">
    <source>
        <dbReference type="EMBL" id="OCC15427.1"/>
    </source>
</evidence>
<dbReference type="EMBL" id="MAGO01000005">
    <property type="protein sequence ID" value="OCC15427.1"/>
    <property type="molecule type" value="Genomic_DNA"/>
</dbReference>